<feature type="compositionally biased region" description="Polar residues" evidence="1">
    <location>
        <begin position="34"/>
        <end position="46"/>
    </location>
</feature>
<accession>A0A6J4MTM7</accession>
<reference evidence="2" key="1">
    <citation type="submission" date="2020-02" db="EMBL/GenBank/DDBJ databases">
        <authorList>
            <person name="Meier V. D."/>
        </authorList>
    </citation>
    <scope>NUCLEOTIDE SEQUENCE</scope>
    <source>
        <strain evidence="2">AVDCRST_MAG93</strain>
    </source>
</reference>
<feature type="non-terminal residue" evidence="2">
    <location>
        <position position="1"/>
    </location>
</feature>
<evidence type="ECO:0000256" key="1">
    <source>
        <dbReference type="SAM" id="MobiDB-lite"/>
    </source>
</evidence>
<sequence>DGQRATGLPARSASFNGHQQKRPEVGPSRVCRRGSNSTLANSTRGL</sequence>
<evidence type="ECO:0000313" key="2">
    <source>
        <dbReference type="EMBL" id="CAA9368357.1"/>
    </source>
</evidence>
<name>A0A6J4MTM7_9CHLR</name>
<gene>
    <name evidence="2" type="ORF">AVDCRST_MAG93-8177</name>
</gene>
<feature type="region of interest" description="Disordered" evidence="1">
    <location>
        <begin position="1"/>
        <end position="46"/>
    </location>
</feature>
<proteinExistence type="predicted"/>
<dbReference type="AlphaFoldDB" id="A0A6J4MTM7"/>
<dbReference type="EMBL" id="CADCTR010002757">
    <property type="protein sequence ID" value="CAA9368357.1"/>
    <property type="molecule type" value="Genomic_DNA"/>
</dbReference>
<feature type="non-terminal residue" evidence="2">
    <location>
        <position position="46"/>
    </location>
</feature>
<organism evidence="2">
    <name type="scientific">uncultured Chloroflexia bacterium</name>
    <dbReference type="NCBI Taxonomy" id="1672391"/>
    <lineage>
        <taxon>Bacteria</taxon>
        <taxon>Bacillati</taxon>
        <taxon>Chloroflexota</taxon>
        <taxon>Chloroflexia</taxon>
        <taxon>environmental samples</taxon>
    </lineage>
</organism>
<protein>
    <submittedName>
        <fullName evidence="2">Uncharacterized protein</fullName>
    </submittedName>
</protein>